<reference evidence="2" key="1">
    <citation type="submission" date="2020-01" db="EMBL/GenBank/DDBJ databases">
        <title>Bacteria Cultured from War Wounds Associated with the Conflict in Eastern Ukraine.</title>
        <authorList>
            <person name="Snesrud E."/>
            <person name="Galac M.R."/>
            <person name="Mc Gann P."/>
            <person name="Valentine K."/>
            <person name="Viacheslav K."/>
        </authorList>
    </citation>
    <scope>NUCLEOTIDE SEQUENCE</scope>
    <source>
        <strain evidence="2">VNMU148</strain>
    </source>
</reference>
<dbReference type="AlphaFoldDB" id="A0A6B1YBG6"/>
<proteinExistence type="predicted"/>
<evidence type="ECO:0000313" key="3">
    <source>
        <dbReference type="Proteomes" id="UP000644192"/>
    </source>
</evidence>
<evidence type="ECO:0008006" key="4">
    <source>
        <dbReference type="Google" id="ProtNLM"/>
    </source>
</evidence>
<sequence length="282" mass="31631">MARARNIKPGIMANEDLAELDPLARLLFIYLWMLADREGRLEDRPKRIKAEALPYDNVDADLMLDDLAKAGFIHRYEAAGVKLIQVLNFAKHQTPHVREQASSLPGVDAEHPKREQGTTKEVPGHNQGCAEQSPRSPDSLIPDSLIPEEEHVDADASTHSAPQQAAEQEPGSGQTAQLFQIDRIPYEKIRDLYNQILGGKLKRCMGVTEAHRKHIRAAYNLKLDGGFPVRDGGLSFWEGLFNDVLDCPFMLGNNNRGWRADFEFLTTASKIQRFMEGKYDAA</sequence>
<evidence type="ECO:0000256" key="1">
    <source>
        <dbReference type="SAM" id="MobiDB-lite"/>
    </source>
</evidence>
<gene>
    <name evidence="2" type="ORF">GUL26_20075</name>
</gene>
<name>A0A6B1YBG6_PSEAI</name>
<organism evidence="2 3">
    <name type="scientific">Pseudomonas aeruginosa</name>
    <dbReference type="NCBI Taxonomy" id="287"/>
    <lineage>
        <taxon>Bacteria</taxon>
        <taxon>Pseudomonadati</taxon>
        <taxon>Pseudomonadota</taxon>
        <taxon>Gammaproteobacteria</taxon>
        <taxon>Pseudomonadales</taxon>
        <taxon>Pseudomonadaceae</taxon>
        <taxon>Pseudomonas</taxon>
    </lineage>
</organism>
<feature type="region of interest" description="Disordered" evidence="1">
    <location>
        <begin position="97"/>
        <end position="175"/>
    </location>
</feature>
<dbReference type="Proteomes" id="UP000644192">
    <property type="component" value="Unassembled WGS sequence"/>
</dbReference>
<protein>
    <recommendedName>
        <fullName evidence="4">Phage replication protein</fullName>
    </recommendedName>
</protein>
<comment type="caution">
    <text evidence="2">The sequence shown here is derived from an EMBL/GenBank/DDBJ whole genome shotgun (WGS) entry which is preliminary data.</text>
</comment>
<accession>A0A6B1YBG6</accession>
<dbReference type="RefSeq" id="WP_023102149.1">
    <property type="nucleotide sequence ID" value="NZ_CAADKA010000289.1"/>
</dbReference>
<dbReference type="EMBL" id="WXZT01000014">
    <property type="protein sequence ID" value="MZZ14551.1"/>
    <property type="molecule type" value="Genomic_DNA"/>
</dbReference>
<evidence type="ECO:0000313" key="2">
    <source>
        <dbReference type="EMBL" id="MZZ14551.1"/>
    </source>
</evidence>
<feature type="compositionally biased region" description="Basic and acidic residues" evidence="1">
    <location>
        <begin position="108"/>
        <end position="118"/>
    </location>
</feature>
<feature type="compositionally biased region" description="Polar residues" evidence="1">
    <location>
        <begin position="157"/>
        <end position="175"/>
    </location>
</feature>